<dbReference type="Proteomes" id="UP001283361">
    <property type="component" value="Unassembled WGS sequence"/>
</dbReference>
<dbReference type="EMBL" id="JAWDGP010007257">
    <property type="protein sequence ID" value="KAK3727136.1"/>
    <property type="molecule type" value="Genomic_DNA"/>
</dbReference>
<dbReference type="AlphaFoldDB" id="A0AAE0Y054"/>
<sequence>MGDIRRSHVMSSWLKNQYSEKFCDRHRQTVEVGSSFRSKEDTYYRVEPIILVAGRKGEILFISATCQSGLN</sequence>
<comment type="caution">
    <text evidence="1">The sequence shown here is derived from an EMBL/GenBank/DDBJ whole genome shotgun (WGS) entry which is preliminary data.</text>
</comment>
<evidence type="ECO:0000313" key="2">
    <source>
        <dbReference type="Proteomes" id="UP001283361"/>
    </source>
</evidence>
<evidence type="ECO:0000313" key="1">
    <source>
        <dbReference type="EMBL" id="KAK3727136.1"/>
    </source>
</evidence>
<keyword evidence="2" id="KW-1185">Reference proteome</keyword>
<organism evidence="1 2">
    <name type="scientific">Elysia crispata</name>
    <name type="common">lettuce slug</name>
    <dbReference type="NCBI Taxonomy" id="231223"/>
    <lineage>
        <taxon>Eukaryota</taxon>
        <taxon>Metazoa</taxon>
        <taxon>Spiralia</taxon>
        <taxon>Lophotrochozoa</taxon>
        <taxon>Mollusca</taxon>
        <taxon>Gastropoda</taxon>
        <taxon>Heterobranchia</taxon>
        <taxon>Euthyneura</taxon>
        <taxon>Panpulmonata</taxon>
        <taxon>Sacoglossa</taxon>
        <taxon>Placobranchoidea</taxon>
        <taxon>Plakobranchidae</taxon>
        <taxon>Elysia</taxon>
    </lineage>
</organism>
<gene>
    <name evidence="1" type="ORF">RRG08_048234</name>
</gene>
<protein>
    <submittedName>
        <fullName evidence="1">Uncharacterized protein</fullName>
    </submittedName>
</protein>
<accession>A0AAE0Y054</accession>
<proteinExistence type="predicted"/>
<name>A0AAE0Y054_9GAST</name>
<reference evidence="1" key="1">
    <citation type="journal article" date="2023" name="G3 (Bethesda)">
        <title>A reference genome for the long-term kleptoplast-retaining sea slug Elysia crispata morphotype clarki.</title>
        <authorList>
            <person name="Eastman K.E."/>
            <person name="Pendleton A.L."/>
            <person name="Shaikh M.A."/>
            <person name="Suttiyut T."/>
            <person name="Ogas R."/>
            <person name="Tomko P."/>
            <person name="Gavelis G."/>
            <person name="Widhalm J.R."/>
            <person name="Wisecaver J.H."/>
        </authorList>
    </citation>
    <scope>NUCLEOTIDE SEQUENCE</scope>
    <source>
        <strain evidence="1">ECLA1</strain>
    </source>
</reference>